<feature type="compositionally biased region" description="Polar residues" evidence="1">
    <location>
        <begin position="20"/>
        <end position="48"/>
    </location>
</feature>
<feature type="region of interest" description="Disordered" evidence="1">
    <location>
        <begin position="251"/>
        <end position="276"/>
    </location>
</feature>
<organism evidence="2 3">
    <name type="scientific">Phakopsora pachyrhizi</name>
    <name type="common">Asian soybean rust disease fungus</name>
    <dbReference type="NCBI Taxonomy" id="170000"/>
    <lineage>
        <taxon>Eukaryota</taxon>
        <taxon>Fungi</taxon>
        <taxon>Dikarya</taxon>
        <taxon>Basidiomycota</taxon>
        <taxon>Pucciniomycotina</taxon>
        <taxon>Pucciniomycetes</taxon>
        <taxon>Pucciniales</taxon>
        <taxon>Phakopsoraceae</taxon>
        <taxon>Phakopsora</taxon>
    </lineage>
</organism>
<comment type="caution">
    <text evidence="2">The sequence shown here is derived from an EMBL/GenBank/DDBJ whole genome shotgun (WGS) entry which is preliminary data.</text>
</comment>
<feature type="compositionally biased region" description="Basic residues" evidence="1">
    <location>
        <begin position="471"/>
        <end position="480"/>
    </location>
</feature>
<dbReference type="EMBL" id="CALTRL010001073">
    <property type="protein sequence ID" value="CAH7670838.1"/>
    <property type="molecule type" value="Genomic_DNA"/>
</dbReference>
<feature type="compositionally biased region" description="Low complexity" evidence="1">
    <location>
        <begin position="204"/>
        <end position="218"/>
    </location>
</feature>
<gene>
    <name evidence="2" type="ORF">PPACK8108_LOCUS5575</name>
</gene>
<feature type="compositionally biased region" description="Low complexity" evidence="1">
    <location>
        <begin position="291"/>
        <end position="304"/>
    </location>
</feature>
<feature type="region of interest" description="Disordered" evidence="1">
    <location>
        <begin position="347"/>
        <end position="387"/>
    </location>
</feature>
<accession>A0AAV0ASJ5</accession>
<feature type="region of interest" description="Disordered" evidence="1">
    <location>
        <begin position="290"/>
        <end position="310"/>
    </location>
</feature>
<protein>
    <submittedName>
        <fullName evidence="2">Uncharacterized protein</fullName>
    </submittedName>
</protein>
<feature type="region of interest" description="Disordered" evidence="1">
    <location>
        <begin position="572"/>
        <end position="594"/>
    </location>
</feature>
<feature type="compositionally biased region" description="Polar residues" evidence="1">
    <location>
        <begin position="575"/>
        <end position="591"/>
    </location>
</feature>
<feature type="region of interest" description="Disordered" evidence="1">
    <location>
        <begin position="20"/>
        <end position="57"/>
    </location>
</feature>
<proteinExistence type="predicted"/>
<name>A0AAV0ASJ5_PHAPC</name>
<feature type="compositionally biased region" description="Basic residues" evidence="1">
    <location>
        <begin position="935"/>
        <end position="947"/>
    </location>
</feature>
<dbReference type="AlphaFoldDB" id="A0AAV0ASJ5"/>
<feature type="compositionally biased region" description="Polar residues" evidence="1">
    <location>
        <begin position="419"/>
        <end position="428"/>
    </location>
</feature>
<feature type="region of interest" description="Disordered" evidence="1">
    <location>
        <begin position="923"/>
        <end position="947"/>
    </location>
</feature>
<feature type="compositionally biased region" description="Polar residues" evidence="1">
    <location>
        <begin position="187"/>
        <end position="196"/>
    </location>
</feature>
<keyword evidence="3" id="KW-1185">Reference proteome</keyword>
<feature type="compositionally biased region" description="Basic and acidic residues" evidence="1">
    <location>
        <begin position="923"/>
        <end position="933"/>
    </location>
</feature>
<reference evidence="2" key="1">
    <citation type="submission" date="2022-06" db="EMBL/GenBank/DDBJ databases">
        <authorList>
            <consortium name="SYNGENTA / RWTH Aachen University"/>
        </authorList>
    </citation>
    <scope>NUCLEOTIDE SEQUENCE</scope>
</reference>
<dbReference type="Proteomes" id="UP001153365">
    <property type="component" value="Unassembled WGS sequence"/>
</dbReference>
<feature type="compositionally biased region" description="Low complexity" evidence="1">
    <location>
        <begin position="173"/>
        <end position="186"/>
    </location>
</feature>
<evidence type="ECO:0000313" key="3">
    <source>
        <dbReference type="Proteomes" id="UP001153365"/>
    </source>
</evidence>
<evidence type="ECO:0000313" key="2">
    <source>
        <dbReference type="EMBL" id="CAH7670838.1"/>
    </source>
</evidence>
<feature type="compositionally biased region" description="Basic residues" evidence="1">
    <location>
        <begin position="373"/>
        <end position="383"/>
    </location>
</feature>
<feature type="region of interest" description="Disordered" evidence="1">
    <location>
        <begin position="419"/>
        <end position="500"/>
    </location>
</feature>
<feature type="compositionally biased region" description="Polar residues" evidence="1">
    <location>
        <begin position="348"/>
        <end position="361"/>
    </location>
</feature>
<feature type="compositionally biased region" description="Basic residues" evidence="1">
    <location>
        <begin position="141"/>
        <end position="151"/>
    </location>
</feature>
<feature type="compositionally biased region" description="Polar residues" evidence="1">
    <location>
        <begin position="71"/>
        <end position="117"/>
    </location>
</feature>
<evidence type="ECO:0000256" key="1">
    <source>
        <dbReference type="SAM" id="MobiDB-lite"/>
    </source>
</evidence>
<feature type="region of interest" description="Disordered" evidence="1">
    <location>
        <begin position="69"/>
        <end position="232"/>
    </location>
</feature>
<feature type="compositionally biased region" description="Polar residues" evidence="1">
    <location>
        <begin position="434"/>
        <end position="468"/>
    </location>
</feature>
<sequence length="1001" mass="110947">MSTPHTLNGLSSYTNSLLSLQSAETSMSEESNNINSPKSSIQHQYYTRQNSSALSPLSANSQIVSYDPSGASKNCATTPLSKPTSGQISSCDPSKSSIQSAANVRPSGTNYRSISPESSTKFKRSKKKKDSPVANKPSQSTRKKRRPRALKVKANFPGFVYKSPIQHRYNTRQSPSASSLQSESGQIVSYDSSGPSNHCAITPSQNSRCNSSGSSVPSATNLLSSGTNNRSISPESSNFDTFFIMTCEANKPSQSTRKKRKPRAFGANSNEKDLPGFVYKSPIQHCYSTRQSSSALSPQPASSQIGSFDLSGPYKSPIQHQYYTRQNSSALSPLSANGQIVSYDPSGASENCATTPLSKPTSAPVANKPSQSTRKKRRPRALKVKANFPGFVYKSPIQHWYNTRQSPSASSLQSASGQIVSYDSSGPSNHCAITPSQNSRCNPSGSSVPSATNLLSSGTNNRSISPERSVNFKRSKKNVHSNKPSQSTRKKHKPRAIRANFNEKDFPGFVYKSPIQHRYSTRQSSSALSPQPASSQLCNFDLPGPSNQCATTPLLYTTSGQISSRRIEAPEGDNSYLNKDQDFPSSTSTGCVGQPPLESVKRWRTLVTSRDLESSMPFLHETDCAGGESTCGVATKLLQGIERIAQGISEMQVIRPTGPSYERNNSRATRDNTLLARVRLHVATLFGKGFDTRKRHFPPPATKEERRLWKENLESTDYSDNSELSCDSDLDLEEQDCSFPYPDGPGHQGVSSETLSIMSRAMRQAGVQSFRPDLSKPMSDKRNRLLWDLAYALLLRLAKAGKYDDIDLELYSEKRIFDTLVNHVKHISRCFRESNNWSNNAQRARDKRRRRVTRKSNRCRSRVAYLMSHPNLISLINVVEKCTSDDESDISDECDGNKCTVALNMPWRNPRIERMMINIDRQIEMSNKSDPKKSNSSRRPKVRRRRVRYSKTSFVDCPKGMPNDCYNGKWISEQQPSYVSNLEIQPGPSLKPKLRLLESLA</sequence>
<feature type="compositionally biased region" description="Polar residues" evidence="1">
    <location>
        <begin position="219"/>
        <end position="232"/>
    </location>
</feature>